<organism evidence="2">
    <name type="scientific">Anopheles sinensis</name>
    <name type="common">Mosquito</name>
    <dbReference type="NCBI Taxonomy" id="74873"/>
    <lineage>
        <taxon>Eukaryota</taxon>
        <taxon>Metazoa</taxon>
        <taxon>Ecdysozoa</taxon>
        <taxon>Arthropoda</taxon>
        <taxon>Hexapoda</taxon>
        <taxon>Insecta</taxon>
        <taxon>Pterygota</taxon>
        <taxon>Neoptera</taxon>
        <taxon>Endopterygota</taxon>
        <taxon>Diptera</taxon>
        <taxon>Nematocera</taxon>
        <taxon>Culicoidea</taxon>
        <taxon>Culicidae</taxon>
        <taxon>Anophelinae</taxon>
        <taxon>Anopheles</taxon>
    </lineage>
</organism>
<keyword evidence="4" id="KW-1185">Reference proteome</keyword>
<dbReference type="AlphaFoldDB" id="A0A084VTK4"/>
<proteinExistence type="predicted"/>
<protein>
    <recommendedName>
        <fullName evidence="5">Secreted protein</fullName>
    </recommendedName>
</protein>
<evidence type="ECO:0000256" key="1">
    <source>
        <dbReference type="SAM" id="SignalP"/>
    </source>
</evidence>
<name>A0A084VTK4_ANOSI</name>
<gene>
    <name evidence="2" type="ORF">ZHAS_00008892</name>
</gene>
<reference evidence="3" key="2">
    <citation type="submission" date="2020-05" db="UniProtKB">
        <authorList>
            <consortium name="EnsemblMetazoa"/>
        </authorList>
    </citation>
    <scope>IDENTIFICATION</scope>
</reference>
<feature type="chain" id="PRO_5001784072" description="Secreted protein" evidence="1">
    <location>
        <begin position="25"/>
        <end position="80"/>
    </location>
</feature>
<sequence>MVGILAWHISFALLFADLLRRFFGASVHAPQGVIGTVMHLCQGMRHRTVSLKHVGPLRGRASKKPERMLLCNDHDDLLSR</sequence>
<feature type="signal peptide" evidence="1">
    <location>
        <begin position="1"/>
        <end position="24"/>
    </location>
</feature>
<evidence type="ECO:0000313" key="4">
    <source>
        <dbReference type="Proteomes" id="UP000030765"/>
    </source>
</evidence>
<keyword evidence="1" id="KW-0732">Signal</keyword>
<accession>A0A084VTK4</accession>
<dbReference type="EnsemblMetazoa" id="ASIC008892-RA">
    <property type="protein sequence ID" value="ASIC008892-PA"/>
    <property type="gene ID" value="ASIC008892"/>
</dbReference>
<evidence type="ECO:0000313" key="2">
    <source>
        <dbReference type="EMBL" id="KFB41298.1"/>
    </source>
</evidence>
<evidence type="ECO:0008006" key="5">
    <source>
        <dbReference type="Google" id="ProtNLM"/>
    </source>
</evidence>
<evidence type="ECO:0000313" key="3">
    <source>
        <dbReference type="EnsemblMetazoa" id="ASIC008892-PA"/>
    </source>
</evidence>
<dbReference type="Proteomes" id="UP000030765">
    <property type="component" value="Unassembled WGS sequence"/>
</dbReference>
<dbReference type="EMBL" id="ATLV01016359">
    <property type="status" value="NOT_ANNOTATED_CDS"/>
    <property type="molecule type" value="Genomic_DNA"/>
</dbReference>
<reference evidence="2 4" key="1">
    <citation type="journal article" date="2014" name="BMC Genomics">
        <title>Genome sequence of Anopheles sinensis provides insight into genetics basis of mosquito competence for malaria parasites.</title>
        <authorList>
            <person name="Zhou D."/>
            <person name="Zhang D."/>
            <person name="Ding G."/>
            <person name="Shi L."/>
            <person name="Hou Q."/>
            <person name="Ye Y."/>
            <person name="Xu Y."/>
            <person name="Zhou H."/>
            <person name="Xiong C."/>
            <person name="Li S."/>
            <person name="Yu J."/>
            <person name="Hong S."/>
            <person name="Yu X."/>
            <person name="Zou P."/>
            <person name="Chen C."/>
            <person name="Chang X."/>
            <person name="Wang W."/>
            <person name="Lv Y."/>
            <person name="Sun Y."/>
            <person name="Ma L."/>
            <person name="Shen B."/>
            <person name="Zhu C."/>
        </authorList>
    </citation>
    <scope>NUCLEOTIDE SEQUENCE [LARGE SCALE GENOMIC DNA]</scope>
</reference>
<dbReference type="VEuPathDB" id="VectorBase:ASIC008892"/>
<dbReference type="EMBL" id="KE525079">
    <property type="protein sequence ID" value="KFB41298.1"/>
    <property type="molecule type" value="Genomic_DNA"/>
</dbReference>